<dbReference type="Proteomes" id="UP000619761">
    <property type="component" value="Unassembled WGS sequence"/>
</dbReference>
<keyword evidence="1 2" id="KW-0732">Signal</keyword>
<dbReference type="SUPFAM" id="SSF53474">
    <property type="entry name" value="alpha/beta-Hydrolases"/>
    <property type="match status" value="1"/>
</dbReference>
<keyword evidence="4" id="KW-1185">Reference proteome</keyword>
<evidence type="ECO:0000313" key="4">
    <source>
        <dbReference type="Proteomes" id="UP000619761"/>
    </source>
</evidence>
<evidence type="ECO:0000256" key="2">
    <source>
        <dbReference type="SAM" id="SignalP"/>
    </source>
</evidence>
<gene>
    <name evidence="3" type="ORF">GCM10011613_26700</name>
</gene>
<dbReference type="InterPro" id="IPR029058">
    <property type="entry name" value="AB_hydrolase_fold"/>
</dbReference>
<reference evidence="4" key="1">
    <citation type="journal article" date="2019" name="Int. J. Syst. Evol. Microbiol.">
        <title>The Global Catalogue of Microorganisms (GCM) 10K type strain sequencing project: providing services to taxonomists for standard genome sequencing and annotation.</title>
        <authorList>
            <consortium name="The Broad Institute Genomics Platform"/>
            <consortium name="The Broad Institute Genome Sequencing Center for Infectious Disease"/>
            <person name="Wu L."/>
            <person name="Ma J."/>
        </authorList>
    </citation>
    <scope>NUCLEOTIDE SEQUENCE [LARGE SCALE GENOMIC DNA]</scope>
    <source>
        <strain evidence="4">KCTC 32239</strain>
    </source>
</reference>
<feature type="chain" id="PRO_5046062545" evidence="2">
    <location>
        <begin position="37"/>
        <end position="396"/>
    </location>
</feature>
<dbReference type="EMBL" id="BMYZ01000002">
    <property type="protein sequence ID" value="GGY80332.1"/>
    <property type="molecule type" value="Genomic_DNA"/>
</dbReference>
<dbReference type="RefSeq" id="WP_189419396.1">
    <property type="nucleotide sequence ID" value="NZ_BMYZ01000002.1"/>
</dbReference>
<evidence type="ECO:0000313" key="3">
    <source>
        <dbReference type="EMBL" id="GGY80332.1"/>
    </source>
</evidence>
<dbReference type="InterPro" id="IPR050955">
    <property type="entry name" value="Plant_Biomass_Hydrol_Est"/>
</dbReference>
<sequence>MRTLPPRIVFLPSSLSSLTLKLSLAGLLGWSVLAHATEVGSYNGDPTKTWDGLVKLGVQVRTFEQQNLLETDQKLKRRYLQYIPSNLNLKTGKYPLVIALPGADLSAEVFREWDLADRLERLAVKEKFIVVYANAHAASGTTTEQHPGEPFWANAGYWRACSGHQGNNEGFFNVDDVDYLRKLIQEVKREGLPIDAERVYLMGMSNGGEMAQRAAREMPTELAGVGAVMPVNGLPATEDLLFCKKAEQKPVSMMFIYSPKDTLLDWIYPKFNADYGKLMDESMTSWRNALGIDPTTEKVRQLPNSVIEGQGYTGTAPAATASINSSVTRFDYKPGRAGVKFAVLKIDKAAGHAWPNLSPTSFEHASEAHNGFKNQDINAEDVLWTFLKTQKRVTGF</sequence>
<proteinExistence type="predicted"/>
<dbReference type="PANTHER" id="PTHR43037:SF1">
    <property type="entry name" value="BLL1128 PROTEIN"/>
    <property type="match status" value="1"/>
</dbReference>
<protein>
    <submittedName>
        <fullName evidence="3">Uncharacterized protein</fullName>
    </submittedName>
</protein>
<comment type="caution">
    <text evidence="3">The sequence shown here is derived from an EMBL/GenBank/DDBJ whole genome shotgun (WGS) entry which is preliminary data.</text>
</comment>
<name>A0ABQ3B652_9GAMM</name>
<accession>A0ABQ3B652</accession>
<dbReference type="Gene3D" id="3.40.50.1820">
    <property type="entry name" value="alpha/beta hydrolase"/>
    <property type="match status" value="1"/>
</dbReference>
<dbReference type="PANTHER" id="PTHR43037">
    <property type="entry name" value="UNNAMED PRODUCT-RELATED"/>
    <property type="match status" value="1"/>
</dbReference>
<organism evidence="3 4">
    <name type="scientific">Cellvibrio zantedeschiae</name>
    <dbReference type="NCBI Taxonomy" id="1237077"/>
    <lineage>
        <taxon>Bacteria</taxon>
        <taxon>Pseudomonadati</taxon>
        <taxon>Pseudomonadota</taxon>
        <taxon>Gammaproteobacteria</taxon>
        <taxon>Cellvibrionales</taxon>
        <taxon>Cellvibrionaceae</taxon>
        <taxon>Cellvibrio</taxon>
    </lineage>
</organism>
<evidence type="ECO:0000256" key="1">
    <source>
        <dbReference type="ARBA" id="ARBA00022729"/>
    </source>
</evidence>
<feature type="signal peptide" evidence="2">
    <location>
        <begin position="1"/>
        <end position="36"/>
    </location>
</feature>